<reference evidence="12" key="2">
    <citation type="submission" date="2025-09" db="UniProtKB">
        <authorList>
            <consortium name="Ensembl"/>
        </authorList>
    </citation>
    <scope>IDENTIFICATION</scope>
</reference>
<evidence type="ECO:0000256" key="7">
    <source>
        <dbReference type="ARBA" id="ARBA00022946"/>
    </source>
</evidence>
<sequence length="70" mass="7816">MLRLPVLGPSLLRRRMVLLSESPSRLVQSEPQRPQSASFAEMAVGCVVIFTAFLAPAAYVLSNLNQFRKR</sequence>
<dbReference type="SUPFAM" id="SSF81431">
    <property type="entry name" value="Mitochondrial cytochrome c oxidase subunit VIIIb (aka IX)"/>
    <property type="match status" value="1"/>
</dbReference>
<keyword evidence="13" id="KW-1185">Reference proteome</keyword>
<dbReference type="UniPathway" id="UPA00705"/>
<evidence type="ECO:0000256" key="6">
    <source>
        <dbReference type="ARBA" id="ARBA00022792"/>
    </source>
</evidence>
<keyword evidence="10 11" id="KW-0472">Membrane</keyword>
<keyword evidence="9 11" id="KW-0496">Mitochondrion</keyword>
<dbReference type="GeneTree" id="ENSGT00970000193543"/>
<keyword evidence="8 11" id="KW-1133">Transmembrane helix</keyword>
<dbReference type="Pfam" id="PF02285">
    <property type="entry name" value="COX8"/>
    <property type="match status" value="1"/>
</dbReference>
<organism evidence="12 13">
    <name type="scientific">Urocitellus parryii</name>
    <name type="common">Arctic ground squirrel</name>
    <name type="synonym">Spermophilus parryii</name>
    <dbReference type="NCBI Taxonomy" id="9999"/>
    <lineage>
        <taxon>Eukaryota</taxon>
        <taxon>Metazoa</taxon>
        <taxon>Chordata</taxon>
        <taxon>Craniata</taxon>
        <taxon>Vertebrata</taxon>
        <taxon>Euteleostomi</taxon>
        <taxon>Mammalia</taxon>
        <taxon>Eutheria</taxon>
        <taxon>Euarchontoglires</taxon>
        <taxon>Glires</taxon>
        <taxon>Rodentia</taxon>
        <taxon>Sciuromorpha</taxon>
        <taxon>Sciuridae</taxon>
        <taxon>Xerinae</taxon>
        <taxon>Marmotini</taxon>
        <taxon>Urocitellus</taxon>
    </lineage>
</organism>
<comment type="subcellular location">
    <subcellularLocation>
        <location evidence="1 11">Mitochondrion inner membrane</location>
        <topology evidence="1 11">Single-pass membrane protein</topology>
    </subcellularLocation>
</comment>
<evidence type="ECO:0000256" key="2">
    <source>
        <dbReference type="ARBA" id="ARBA00004673"/>
    </source>
</evidence>
<evidence type="ECO:0000313" key="12">
    <source>
        <dbReference type="Ensembl" id="ENSUPAP00010000022.1"/>
    </source>
</evidence>
<evidence type="ECO:0000256" key="4">
    <source>
        <dbReference type="ARBA" id="ARBA00011485"/>
    </source>
</evidence>
<dbReference type="GO" id="GO:0045277">
    <property type="term" value="C:respiratory chain complex IV"/>
    <property type="evidence" value="ECO:0007669"/>
    <property type="project" value="UniProtKB-UniRule"/>
</dbReference>
<keyword evidence="5 11" id="KW-0812">Transmembrane</keyword>
<reference evidence="12" key="1">
    <citation type="submission" date="2025-08" db="UniProtKB">
        <authorList>
            <consortium name="Ensembl"/>
        </authorList>
    </citation>
    <scope>IDENTIFICATION</scope>
</reference>
<keyword evidence="7 11" id="KW-0809">Transit peptide</keyword>
<dbReference type="AlphaFoldDB" id="A0A8D2GIN2"/>
<accession>A0A8D2GIN2</accession>
<evidence type="ECO:0000256" key="10">
    <source>
        <dbReference type="ARBA" id="ARBA00023136"/>
    </source>
</evidence>
<evidence type="ECO:0000256" key="1">
    <source>
        <dbReference type="ARBA" id="ARBA00004434"/>
    </source>
</evidence>
<dbReference type="PANTHER" id="PTHR16717:SF2">
    <property type="entry name" value="CYTOCHROME C OXIDASE SUBUNIT 8C, MITOCHONDRIAL"/>
    <property type="match status" value="1"/>
</dbReference>
<evidence type="ECO:0000256" key="11">
    <source>
        <dbReference type="RuleBase" id="RU368101"/>
    </source>
</evidence>
<comment type="function">
    <text evidence="11">Component of the cytochrome c oxidase, the last enzyme in the mitochondrial electron transport chain which drives oxidative phosphorylation. The respiratory chain contains 3 multisubunit complexes succinate dehydrogenase (complex II, CII), ubiquinol-cytochrome c oxidoreductase (cytochrome b-c1 complex, complex III, CIII) and cytochrome c oxidase (complex IV, CIV), that cooperate to transfer electrons derived from NADH and succinate to molecular oxygen, creating an electrochemical gradient over the inner membrane that drives transmembrane transport and the ATP synthase. Cytochrome c oxidase is the component of the respiratory chain that catalyzes the reduction of oxygen to water. Electrons originating from reduced cytochrome c in the intermembrane space (IMS) are transferred via the dinuclear copper A center (CU(A)) of subunit 2 and heme A of subunit 1 to the active site in subunit 1, a binuclear center (BNC) formed by heme A3 and copper B (CU(B)). The BNC reduces molecular oxygen to 2 water molecules using 4 electrons from cytochrome c in the IMS and 4 protons from the mitochondrial matrix.</text>
</comment>
<dbReference type="PANTHER" id="PTHR16717">
    <property type="entry name" value="CYTOCHROME C OXIDASE POLYPEPTIDE VIII"/>
    <property type="match status" value="1"/>
</dbReference>
<dbReference type="Gene3D" id="4.10.81.10">
    <property type="entry name" value="Cytochrome c oxidase, subunit 8"/>
    <property type="match status" value="1"/>
</dbReference>
<dbReference type="GO" id="GO:0005743">
    <property type="term" value="C:mitochondrial inner membrane"/>
    <property type="evidence" value="ECO:0007669"/>
    <property type="project" value="UniProtKB-SubCell"/>
</dbReference>
<dbReference type="GO" id="GO:0006123">
    <property type="term" value="P:mitochondrial electron transport, cytochrome c to oxygen"/>
    <property type="evidence" value="ECO:0007669"/>
    <property type="project" value="UniProtKB-UniRule"/>
</dbReference>
<protein>
    <recommendedName>
        <fullName evidence="11">Cytochrome c oxidase subunit 8</fullName>
    </recommendedName>
    <alternativeName>
        <fullName evidence="11">Cytochrome c oxidase polypeptide VIII</fullName>
    </alternativeName>
</protein>
<name>A0A8D2GIN2_UROPR</name>
<comment type="similarity">
    <text evidence="3 11">Belongs to the cytochrome c oxidase VIII family.</text>
</comment>
<dbReference type="InterPro" id="IPR036548">
    <property type="entry name" value="Cyt_c_oxidase_su8_sf"/>
</dbReference>
<evidence type="ECO:0000256" key="3">
    <source>
        <dbReference type="ARBA" id="ARBA00010117"/>
    </source>
</evidence>
<evidence type="ECO:0000256" key="9">
    <source>
        <dbReference type="ARBA" id="ARBA00023128"/>
    </source>
</evidence>
<evidence type="ECO:0000256" key="8">
    <source>
        <dbReference type="ARBA" id="ARBA00022989"/>
    </source>
</evidence>
<dbReference type="Proteomes" id="UP000694417">
    <property type="component" value="Unplaced"/>
</dbReference>
<evidence type="ECO:0000313" key="13">
    <source>
        <dbReference type="Proteomes" id="UP000694417"/>
    </source>
</evidence>
<comment type="subunit">
    <text evidence="4 11">Component of the cytochrome c oxidase (complex IV, CIV), a multisubunit enzyme composed of 14 subunits. The complex is composed of a catalytic core of 3 subunits MT-CO1, MT-CO2 and MT-CO3, encoded in the mitochondrial DNA, and 11 supernumerary subunits COX4I, COX5A, COX5B, COX6A, COX6B, COX6C, COX7A, COX7B, COX7C, COX8 and NDUFA4, which are encoded in the nuclear genome. The complex exists as a monomer or a dimer and forms supercomplexes (SCs) in the inner mitochondrial membrane with NADH-ubiquinone oxidoreductase (complex I, CI) and ubiquinol-cytochrome c oxidoreductase (cytochrome b-c1 complex, complex III, CIII), resulting in different assemblies (supercomplex SCI(1)III(2)IV(1) and megacomplex MCI(2)III(2)IV(2)).</text>
</comment>
<feature type="transmembrane region" description="Helical" evidence="11">
    <location>
        <begin position="39"/>
        <end position="61"/>
    </location>
</feature>
<keyword evidence="6 11" id="KW-0999">Mitochondrion inner membrane</keyword>
<evidence type="ECO:0000256" key="5">
    <source>
        <dbReference type="ARBA" id="ARBA00022692"/>
    </source>
</evidence>
<comment type="pathway">
    <text evidence="2 11">Energy metabolism; oxidative phosphorylation.</text>
</comment>
<proteinExistence type="inferred from homology"/>
<dbReference type="Ensembl" id="ENSUPAT00010000023.1">
    <property type="protein sequence ID" value="ENSUPAP00010000022.1"/>
    <property type="gene ID" value="ENSUPAG00010000038.1"/>
</dbReference>
<dbReference type="InterPro" id="IPR003205">
    <property type="entry name" value="Cyt_c_oxidase_su8"/>
</dbReference>